<reference evidence="1 2" key="1">
    <citation type="journal article" date="2016" name="Mol. Biol. Evol.">
        <title>Comparative Genomics of Early-Diverging Mushroom-Forming Fungi Provides Insights into the Origins of Lignocellulose Decay Capabilities.</title>
        <authorList>
            <person name="Nagy L.G."/>
            <person name="Riley R."/>
            <person name="Tritt A."/>
            <person name="Adam C."/>
            <person name="Daum C."/>
            <person name="Floudas D."/>
            <person name="Sun H."/>
            <person name="Yadav J.S."/>
            <person name="Pangilinan J."/>
            <person name="Larsson K.H."/>
            <person name="Matsuura K."/>
            <person name="Barry K."/>
            <person name="Labutti K."/>
            <person name="Kuo R."/>
            <person name="Ohm R.A."/>
            <person name="Bhattacharya S.S."/>
            <person name="Shirouzu T."/>
            <person name="Yoshinaga Y."/>
            <person name="Martin F.M."/>
            <person name="Grigoriev I.V."/>
            <person name="Hibbett D.S."/>
        </authorList>
    </citation>
    <scope>NUCLEOTIDE SEQUENCE [LARGE SCALE GENOMIC DNA]</scope>
    <source>
        <strain evidence="1 2">L-15889</strain>
    </source>
</reference>
<dbReference type="AlphaFoldDB" id="A0A165N388"/>
<proteinExistence type="predicted"/>
<protein>
    <submittedName>
        <fullName evidence="1">Uncharacterized protein</fullName>
    </submittedName>
</protein>
<keyword evidence="2" id="KW-1185">Reference proteome</keyword>
<organism evidence="1 2">
    <name type="scientific">Daedalea quercina L-15889</name>
    <dbReference type="NCBI Taxonomy" id="1314783"/>
    <lineage>
        <taxon>Eukaryota</taxon>
        <taxon>Fungi</taxon>
        <taxon>Dikarya</taxon>
        <taxon>Basidiomycota</taxon>
        <taxon>Agaricomycotina</taxon>
        <taxon>Agaricomycetes</taxon>
        <taxon>Polyporales</taxon>
        <taxon>Fomitopsis</taxon>
    </lineage>
</organism>
<gene>
    <name evidence="1" type="ORF">DAEQUDRAFT_730302</name>
</gene>
<evidence type="ECO:0000313" key="2">
    <source>
        <dbReference type="Proteomes" id="UP000076727"/>
    </source>
</evidence>
<dbReference type="EMBL" id="KV429089">
    <property type="protein sequence ID" value="KZT66457.1"/>
    <property type="molecule type" value="Genomic_DNA"/>
</dbReference>
<name>A0A165N388_9APHY</name>
<evidence type="ECO:0000313" key="1">
    <source>
        <dbReference type="EMBL" id="KZT66457.1"/>
    </source>
</evidence>
<accession>A0A165N388</accession>
<dbReference type="Proteomes" id="UP000076727">
    <property type="component" value="Unassembled WGS sequence"/>
</dbReference>
<sequence>MLTVPALFKLSICFDNVEADKRLMPIILGGLHPVAYALSQAECESILPRPEF</sequence>